<proteinExistence type="predicted"/>
<evidence type="ECO:0000259" key="1">
    <source>
        <dbReference type="Pfam" id="PF11824"/>
    </source>
</evidence>
<accession>A0A7G9ZDE8</accession>
<evidence type="ECO:0000313" key="2">
    <source>
        <dbReference type="EMBL" id="QNO58282.1"/>
    </source>
</evidence>
<dbReference type="InterPro" id="IPR021779">
    <property type="entry name" value="DUF3344"/>
</dbReference>
<sequence>MEQPTLQGTVEFSSEITIPPNFTAECAENAEALENPSVDWNTLKLCALGDLRVDKSLVFKTVPFAGTVDTGKVTKAELTMVHLTGYDPHCATCLAFNGQELWTALVDSNNFERNTWNVTDKLASSENEAEYRRGDDGYVNVCNAILILDLKP</sequence>
<protein>
    <recommendedName>
        <fullName evidence="1">DUF3344 domain-containing protein</fullName>
    </recommendedName>
</protein>
<organism evidence="2">
    <name type="scientific">Candidatus Methanophaga sp. ANME-1 ERB7</name>
    <dbReference type="NCBI Taxonomy" id="2759913"/>
    <lineage>
        <taxon>Archaea</taxon>
        <taxon>Methanobacteriati</taxon>
        <taxon>Methanobacteriota</taxon>
        <taxon>Stenosarchaea group</taxon>
        <taxon>Methanomicrobia</taxon>
        <taxon>Candidatus Methanophagales</taxon>
        <taxon>Candidatus Methanophagaceae</taxon>
        <taxon>Candidatus Methanophaga</taxon>
    </lineage>
</organism>
<reference evidence="2" key="1">
    <citation type="submission" date="2020-06" db="EMBL/GenBank/DDBJ databases">
        <title>Unique genomic features of the anaerobic methanotrophic archaea.</title>
        <authorList>
            <person name="Chadwick G.L."/>
            <person name="Skennerton C.T."/>
            <person name="Laso-Perez R."/>
            <person name="Leu A.O."/>
            <person name="Speth D.R."/>
            <person name="Yu H."/>
            <person name="Morgan-Lang C."/>
            <person name="Hatzenpichler R."/>
            <person name="Goudeau D."/>
            <person name="Malmstrom R."/>
            <person name="Brazelton W.J."/>
            <person name="Woyke T."/>
            <person name="Hallam S.J."/>
            <person name="Tyson G.W."/>
            <person name="Wegener G."/>
            <person name="Boetius A."/>
            <person name="Orphan V."/>
        </authorList>
    </citation>
    <scope>NUCLEOTIDE SEQUENCE</scope>
</reference>
<dbReference type="Pfam" id="PF11824">
    <property type="entry name" value="DUF3344"/>
    <property type="match status" value="1"/>
</dbReference>
<name>A0A7G9ZDE8_9EURY</name>
<dbReference type="AlphaFoldDB" id="A0A7G9ZDE8"/>
<dbReference type="EMBL" id="MT631719">
    <property type="protein sequence ID" value="QNO58282.1"/>
    <property type="molecule type" value="Genomic_DNA"/>
</dbReference>
<gene>
    <name evidence="2" type="ORF">BFNMBJLP_00016</name>
</gene>
<feature type="domain" description="DUF3344" evidence="1">
    <location>
        <begin position="53"/>
        <end position="148"/>
    </location>
</feature>